<evidence type="ECO:0000313" key="2">
    <source>
        <dbReference type="Proteomes" id="UP000675881"/>
    </source>
</evidence>
<proteinExistence type="predicted"/>
<reference evidence="1" key="1">
    <citation type="submission" date="2021-02" db="EMBL/GenBank/DDBJ databases">
        <authorList>
            <person name="Bekaert M."/>
        </authorList>
    </citation>
    <scope>NUCLEOTIDE SEQUENCE</scope>
    <source>
        <strain evidence="1">IoA-00</strain>
    </source>
</reference>
<keyword evidence="2" id="KW-1185">Reference proteome</keyword>
<dbReference type="EMBL" id="HG994594">
    <property type="protein sequence ID" value="CAF2858952.1"/>
    <property type="molecule type" value="Genomic_DNA"/>
</dbReference>
<dbReference type="AlphaFoldDB" id="A0A7R8CLP7"/>
<organism evidence="1 2">
    <name type="scientific">Lepeophtheirus salmonis</name>
    <name type="common">Salmon louse</name>
    <name type="synonym">Caligus salmonis</name>
    <dbReference type="NCBI Taxonomy" id="72036"/>
    <lineage>
        <taxon>Eukaryota</taxon>
        <taxon>Metazoa</taxon>
        <taxon>Ecdysozoa</taxon>
        <taxon>Arthropoda</taxon>
        <taxon>Crustacea</taxon>
        <taxon>Multicrustacea</taxon>
        <taxon>Hexanauplia</taxon>
        <taxon>Copepoda</taxon>
        <taxon>Siphonostomatoida</taxon>
        <taxon>Caligidae</taxon>
        <taxon>Lepeophtheirus</taxon>
    </lineage>
</organism>
<dbReference type="Proteomes" id="UP000675881">
    <property type="component" value="Chromosome 15"/>
</dbReference>
<accession>A0A7R8CLP7</accession>
<sequence>MDNKGSGAISMGPGKSLYGLHLKDGDLLRKWIRDKIRNPINIQDSEILWRSEHRYWNTIFYNFVSQSKVEIYYYQHEEFNPGSADHIFHLLKKELGLPIKLAHQLNNKVLAPKSIEKVKVNLAEHFFRTNEASTVGTTNNGVVRVLYMYLGNGGGTH</sequence>
<gene>
    <name evidence="1" type="ORF">LSAA_5814</name>
</gene>
<evidence type="ECO:0000313" key="1">
    <source>
        <dbReference type="EMBL" id="CAF2858952.1"/>
    </source>
</evidence>
<name>A0A7R8CLP7_LEPSM</name>
<protein>
    <submittedName>
        <fullName evidence="1">(salmon louse) hypothetical protein</fullName>
    </submittedName>
</protein>